<keyword evidence="9" id="KW-1185">Reference proteome</keyword>
<dbReference type="PROSITE" id="PS50026">
    <property type="entry name" value="EGF_3"/>
    <property type="match status" value="1"/>
</dbReference>
<dbReference type="AlphaFoldDB" id="A0AAF0ZUD8"/>
<dbReference type="GO" id="GO:0030247">
    <property type="term" value="F:polysaccharide binding"/>
    <property type="evidence" value="ECO:0007669"/>
    <property type="project" value="InterPro"/>
</dbReference>
<comment type="caution">
    <text evidence="6">Lacks conserved residue(s) required for the propagation of feature annotation.</text>
</comment>
<evidence type="ECO:0000256" key="3">
    <source>
        <dbReference type="ARBA" id="ARBA00022729"/>
    </source>
</evidence>
<evidence type="ECO:0000313" key="9">
    <source>
        <dbReference type="Proteomes" id="UP001234989"/>
    </source>
</evidence>
<dbReference type="InterPro" id="IPR025287">
    <property type="entry name" value="WAK_GUB"/>
</dbReference>
<evidence type="ECO:0000256" key="4">
    <source>
        <dbReference type="ARBA" id="ARBA00022737"/>
    </source>
</evidence>
<sequence>MREHKTSTTNSTSITITKRGCPKQCGNVTVPYPFGTGSDCAFDSGFELNCNTSHDGSQKLLRGSNIEVYDISNAELRISNSIGWRCYNSTGAVLTQSLAWTRFSESTPYSFSALNRFIVVGCDDYNSITGTNNFECGCNVSCTSRGDVIEGEYLGDDLTVDYFYERIKASVPIVLDWAIGSLTCTQALKIENYACSENSHCIDSFTGLGGYLCSYNQDVDECADHPNNSLCEKMCINTPGSYNCSCPHGYTGDGKKDGRGCIAPYHDEFPWIKFSA</sequence>
<keyword evidence="4" id="KW-0677">Repeat</keyword>
<dbReference type="CDD" id="cd00054">
    <property type="entry name" value="EGF_CA"/>
    <property type="match status" value="1"/>
</dbReference>
<dbReference type="PROSITE" id="PS00010">
    <property type="entry name" value="ASX_HYDROXYL"/>
    <property type="match status" value="1"/>
</dbReference>
<dbReference type="SUPFAM" id="SSF57196">
    <property type="entry name" value="EGF/Laminin"/>
    <property type="match status" value="1"/>
</dbReference>
<dbReference type="GO" id="GO:0016020">
    <property type="term" value="C:membrane"/>
    <property type="evidence" value="ECO:0007669"/>
    <property type="project" value="UniProtKB-SubCell"/>
</dbReference>
<evidence type="ECO:0000256" key="5">
    <source>
        <dbReference type="ARBA" id="ARBA00023157"/>
    </source>
</evidence>
<dbReference type="Pfam" id="PF07645">
    <property type="entry name" value="EGF_CA"/>
    <property type="match status" value="1"/>
</dbReference>
<dbReference type="InterPro" id="IPR000152">
    <property type="entry name" value="EGF-type_Asp/Asn_hydroxyl_site"/>
</dbReference>
<gene>
    <name evidence="8" type="ORF">MTR67_045226</name>
</gene>
<evidence type="ECO:0000259" key="7">
    <source>
        <dbReference type="PROSITE" id="PS50026"/>
    </source>
</evidence>
<keyword evidence="3" id="KW-0732">Signal</keyword>
<evidence type="ECO:0000256" key="1">
    <source>
        <dbReference type="ARBA" id="ARBA00004167"/>
    </source>
</evidence>
<feature type="non-terminal residue" evidence="8">
    <location>
        <position position="276"/>
    </location>
</feature>
<reference evidence="8" key="1">
    <citation type="submission" date="2023-08" db="EMBL/GenBank/DDBJ databases">
        <title>A de novo genome assembly of Solanum verrucosum Schlechtendal, a Mexican diploid species geographically isolated from the other diploid A-genome species in potato relatives.</title>
        <authorList>
            <person name="Hosaka K."/>
        </authorList>
    </citation>
    <scope>NUCLEOTIDE SEQUENCE</scope>
    <source>
        <tissue evidence="8">Young leaves</tissue>
    </source>
</reference>
<feature type="domain" description="EGF-like" evidence="7">
    <location>
        <begin position="218"/>
        <end position="253"/>
    </location>
</feature>
<comment type="subcellular location">
    <subcellularLocation>
        <location evidence="1">Membrane</location>
        <topology evidence="1">Single-pass membrane protein</topology>
    </subcellularLocation>
</comment>
<dbReference type="Proteomes" id="UP001234989">
    <property type="component" value="Chromosome 10"/>
</dbReference>
<dbReference type="SMART" id="SM00179">
    <property type="entry name" value="EGF_CA"/>
    <property type="match status" value="1"/>
</dbReference>
<dbReference type="InterPro" id="IPR018097">
    <property type="entry name" value="EGF_Ca-bd_CS"/>
</dbReference>
<dbReference type="PANTHER" id="PTHR33491">
    <property type="entry name" value="OSJNBA0016N04.9 PROTEIN"/>
    <property type="match status" value="1"/>
</dbReference>
<dbReference type="SMART" id="SM00181">
    <property type="entry name" value="EGF"/>
    <property type="match status" value="1"/>
</dbReference>
<dbReference type="EMBL" id="CP133621">
    <property type="protein sequence ID" value="WMV51841.1"/>
    <property type="molecule type" value="Genomic_DNA"/>
</dbReference>
<accession>A0AAF0ZUD8</accession>
<evidence type="ECO:0000256" key="2">
    <source>
        <dbReference type="ARBA" id="ARBA00022536"/>
    </source>
</evidence>
<keyword evidence="5" id="KW-1015">Disulfide bond</keyword>
<name>A0AAF0ZUD8_SOLVR</name>
<proteinExistence type="predicted"/>
<keyword evidence="2 6" id="KW-0245">EGF-like domain</keyword>
<dbReference type="FunFam" id="2.10.25.10:FF:000038">
    <property type="entry name" value="Fibrillin 2"/>
    <property type="match status" value="1"/>
</dbReference>
<dbReference type="InterPro" id="IPR049883">
    <property type="entry name" value="NOTCH1_EGF-like"/>
</dbReference>
<organism evidence="8 9">
    <name type="scientific">Solanum verrucosum</name>
    <dbReference type="NCBI Taxonomy" id="315347"/>
    <lineage>
        <taxon>Eukaryota</taxon>
        <taxon>Viridiplantae</taxon>
        <taxon>Streptophyta</taxon>
        <taxon>Embryophyta</taxon>
        <taxon>Tracheophyta</taxon>
        <taxon>Spermatophyta</taxon>
        <taxon>Magnoliopsida</taxon>
        <taxon>eudicotyledons</taxon>
        <taxon>Gunneridae</taxon>
        <taxon>Pentapetalae</taxon>
        <taxon>asterids</taxon>
        <taxon>lamiids</taxon>
        <taxon>Solanales</taxon>
        <taxon>Solanaceae</taxon>
        <taxon>Solanoideae</taxon>
        <taxon>Solaneae</taxon>
        <taxon>Solanum</taxon>
    </lineage>
</organism>
<protein>
    <recommendedName>
        <fullName evidence="7">EGF-like domain-containing protein</fullName>
    </recommendedName>
</protein>
<dbReference type="Pfam" id="PF13947">
    <property type="entry name" value="GUB_WAK_bind"/>
    <property type="match status" value="1"/>
</dbReference>
<dbReference type="GO" id="GO:0005509">
    <property type="term" value="F:calcium ion binding"/>
    <property type="evidence" value="ECO:0007669"/>
    <property type="project" value="InterPro"/>
</dbReference>
<dbReference type="InterPro" id="IPR001881">
    <property type="entry name" value="EGF-like_Ca-bd_dom"/>
</dbReference>
<evidence type="ECO:0000256" key="6">
    <source>
        <dbReference type="PROSITE-ProRule" id="PRU00076"/>
    </source>
</evidence>
<dbReference type="PROSITE" id="PS01187">
    <property type="entry name" value="EGF_CA"/>
    <property type="match status" value="1"/>
</dbReference>
<dbReference type="Gene3D" id="2.10.25.10">
    <property type="entry name" value="Laminin"/>
    <property type="match status" value="1"/>
</dbReference>
<dbReference type="InterPro" id="IPR000742">
    <property type="entry name" value="EGF"/>
</dbReference>
<evidence type="ECO:0000313" key="8">
    <source>
        <dbReference type="EMBL" id="WMV51841.1"/>
    </source>
</evidence>